<feature type="signal peptide" evidence="2">
    <location>
        <begin position="1"/>
        <end position="34"/>
    </location>
</feature>
<dbReference type="EMBL" id="CP108085">
    <property type="protein sequence ID" value="WUP71668.1"/>
    <property type="molecule type" value="Genomic_DNA"/>
</dbReference>
<evidence type="ECO:0000256" key="2">
    <source>
        <dbReference type="SAM" id="SignalP"/>
    </source>
</evidence>
<evidence type="ECO:0000313" key="3">
    <source>
        <dbReference type="EMBL" id="WUP71668.1"/>
    </source>
</evidence>
<name>A0ABZ1SF90_9ACTN</name>
<keyword evidence="4" id="KW-1185">Reference proteome</keyword>
<feature type="region of interest" description="Disordered" evidence="1">
    <location>
        <begin position="147"/>
        <end position="195"/>
    </location>
</feature>
<organism evidence="3 4">
    <name type="scientific">Microbispora hainanensis</name>
    <dbReference type="NCBI Taxonomy" id="568844"/>
    <lineage>
        <taxon>Bacteria</taxon>
        <taxon>Bacillati</taxon>
        <taxon>Actinomycetota</taxon>
        <taxon>Actinomycetes</taxon>
        <taxon>Streptosporangiales</taxon>
        <taxon>Streptosporangiaceae</taxon>
        <taxon>Microbispora</taxon>
    </lineage>
</organism>
<dbReference type="Proteomes" id="UP001432011">
    <property type="component" value="Chromosome"/>
</dbReference>
<feature type="chain" id="PRO_5046645633" description="DUF5666 domain-containing protein" evidence="2">
    <location>
        <begin position="35"/>
        <end position="195"/>
    </location>
</feature>
<evidence type="ECO:0000256" key="1">
    <source>
        <dbReference type="SAM" id="MobiDB-lite"/>
    </source>
</evidence>
<protein>
    <recommendedName>
        <fullName evidence="5">DUF5666 domain-containing protein</fullName>
    </recommendedName>
</protein>
<feature type="compositionally biased region" description="Low complexity" evidence="1">
    <location>
        <begin position="161"/>
        <end position="195"/>
    </location>
</feature>
<reference evidence="3" key="1">
    <citation type="submission" date="2022-10" db="EMBL/GenBank/DDBJ databases">
        <title>The complete genomes of actinobacterial strains from the NBC collection.</title>
        <authorList>
            <person name="Joergensen T.S."/>
            <person name="Alvarez Arevalo M."/>
            <person name="Sterndorff E.B."/>
            <person name="Faurdal D."/>
            <person name="Vuksanovic O."/>
            <person name="Mourched A.-S."/>
            <person name="Charusanti P."/>
            <person name="Shaw S."/>
            <person name="Blin K."/>
            <person name="Weber T."/>
        </authorList>
    </citation>
    <scope>NUCLEOTIDE SEQUENCE</scope>
    <source>
        <strain evidence="3">NBC_00254</strain>
    </source>
</reference>
<accession>A0ABZ1SF90</accession>
<feature type="region of interest" description="Disordered" evidence="1">
    <location>
        <begin position="36"/>
        <end position="55"/>
    </location>
</feature>
<gene>
    <name evidence="3" type="ORF">OG913_19660</name>
</gene>
<dbReference type="RefSeq" id="WP_142649297.1">
    <property type="nucleotide sequence ID" value="NZ_CP108085.1"/>
</dbReference>
<keyword evidence="2" id="KW-0732">Signal</keyword>
<evidence type="ECO:0000313" key="4">
    <source>
        <dbReference type="Proteomes" id="UP001432011"/>
    </source>
</evidence>
<proteinExistence type="predicted"/>
<evidence type="ECO:0008006" key="5">
    <source>
        <dbReference type="Google" id="ProtNLM"/>
    </source>
</evidence>
<sequence length="195" mass="19927">MTISSKPPKPHRRRPRLLLGIAAALTVATGAGLAAASAPGQDQTPYAQGGQLRSGPEQFGMTELALLHLGPAGQRSRAGDYQTFTSQTGAVESVRSGAVTVDGRTYTVDESTRVVADSKGLQGIQQGDQVWVIGTTGDSPRAIIVADASRPALPGHGGGTAPPEQTPQTPTAPATPGETGTPEESPSPETVEPTE</sequence>